<sequence>MQTTLTKLVLTYFVVLCSIVHLSAQEITNIKTQKNQREQLELALKMKVDFQKDTVGLIKNLHPLLELANQERSIPLKWAYYMLMADGFSIAFDQVNPRSNAYYKLASELIERENLPELRMIGNIRQGYYLYTYREVKDAFPYFLLAADLEAEVDTEKVPLLPEHYNFIASFYSYIGDQEKAISFLKTALPYTEEHSRQKIDMTNAIGVYYKKAALFDKAYPFYKQALEIATVAKDSVWMGIIAGNLADYEWEKGNEDQAIALVKQNIELSLKYNEVLDAMRANLEVARMYAHQKKWDLAEKHIAESTALMADKPYFLVFKRDAAKILADIAAGKGQKDLELAQLKKYLVLKDSLEARSNNEAMQKIYWQWEIERYEQANKQAEAKRQQIKQNYQYVGVLLILGFIIVLLLINRSKTRIQIRSTELEKEQLALKFEKQLLDQELSVLKNSLQEFTDTIRHNDQTIQHLRKEIQEKETHDPKLALEISENLSSMLESHIMTDERWLKFKHVFDKVYPEFLETQKLENPKLSESDLRLIALMKLDLNNRSMSDLLGVSIEGVKKAKQRLKKKVEV</sequence>
<accession>A0ABU8I2L7</accession>
<keyword evidence="1" id="KW-0812">Transmembrane</keyword>
<protein>
    <recommendedName>
        <fullName evidence="4">Tetratricopeptide repeat protein</fullName>
    </recommendedName>
</protein>
<dbReference type="InterPro" id="IPR019734">
    <property type="entry name" value="TPR_rpt"/>
</dbReference>
<comment type="caution">
    <text evidence="2">The sequence shown here is derived from an EMBL/GenBank/DDBJ whole genome shotgun (WGS) entry which is preliminary data.</text>
</comment>
<keyword evidence="3" id="KW-1185">Reference proteome</keyword>
<gene>
    <name evidence="2" type="ORF">VJ786_02030</name>
</gene>
<proteinExistence type="predicted"/>
<evidence type="ECO:0000313" key="3">
    <source>
        <dbReference type="Proteomes" id="UP001363035"/>
    </source>
</evidence>
<name>A0ABU8I2L7_9SPHI</name>
<dbReference type="Gene3D" id="1.25.40.10">
    <property type="entry name" value="Tetratricopeptide repeat domain"/>
    <property type="match status" value="1"/>
</dbReference>
<evidence type="ECO:0008006" key="4">
    <source>
        <dbReference type="Google" id="ProtNLM"/>
    </source>
</evidence>
<dbReference type="SUPFAM" id="SSF48452">
    <property type="entry name" value="TPR-like"/>
    <property type="match status" value="2"/>
</dbReference>
<evidence type="ECO:0000256" key="1">
    <source>
        <dbReference type="SAM" id="Phobius"/>
    </source>
</evidence>
<dbReference type="EMBL" id="JAYLLN010000003">
    <property type="protein sequence ID" value="MEI5983674.1"/>
    <property type="molecule type" value="Genomic_DNA"/>
</dbReference>
<keyword evidence="1" id="KW-1133">Transmembrane helix</keyword>
<dbReference type="SMART" id="SM00028">
    <property type="entry name" value="TPR"/>
    <property type="match status" value="3"/>
</dbReference>
<dbReference type="RefSeq" id="WP_336557121.1">
    <property type="nucleotide sequence ID" value="NZ_JAYLLN010000003.1"/>
</dbReference>
<dbReference type="Proteomes" id="UP001363035">
    <property type="component" value="Unassembled WGS sequence"/>
</dbReference>
<evidence type="ECO:0000313" key="2">
    <source>
        <dbReference type="EMBL" id="MEI5983674.1"/>
    </source>
</evidence>
<reference evidence="2 3" key="1">
    <citation type="submission" date="2024-01" db="EMBL/GenBank/DDBJ databases">
        <title>Sphingobacterium tenebrionis sp. nov., a novel endophyte isolated from tenebrio molitor intestines.</title>
        <authorList>
            <person name="Zhang C."/>
        </authorList>
    </citation>
    <scope>NUCLEOTIDE SEQUENCE [LARGE SCALE GENOMIC DNA]</scope>
    <source>
        <strain evidence="2 3">PU5-4</strain>
    </source>
</reference>
<dbReference type="InterPro" id="IPR011990">
    <property type="entry name" value="TPR-like_helical_dom_sf"/>
</dbReference>
<organism evidence="2 3">
    <name type="scientific">Sphingobacterium tenebrionis</name>
    <dbReference type="NCBI Taxonomy" id="3111775"/>
    <lineage>
        <taxon>Bacteria</taxon>
        <taxon>Pseudomonadati</taxon>
        <taxon>Bacteroidota</taxon>
        <taxon>Sphingobacteriia</taxon>
        <taxon>Sphingobacteriales</taxon>
        <taxon>Sphingobacteriaceae</taxon>
        <taxon>Sphingobacterium</taxon>
    </lineage>
</organism>
<feature type="transmembrane region" description="Helical" evidence="1">
    <location>
        <begin position="393"/>
        <end position="411"/>
    </location>
</feature>
<keyword evidence="1" id="KW-0472">Membrane</keyword>